<feature type="compositionally biased region" description="Basic residues" evidence="1">
    <location>
        <begin position="152"/>
        <end position="161"/>
    </location>
</feature>
<dbReference type="EMBL" id="HBNS01055750">
    <property type="protein sequence ID" value="CAE4658786.1"/>
    <property type="molecule type" value="Transcribed_RNA"/>
</dbReference>
<evidence type="ECO:0008006" key="3">
    <source>
        <dbReference type="Google" id="ProtNLM"/>
    </source>
</evidence>
<reference evidence="2" key="1">
    <citation type="submission" date="2021-01" db="EMBL/GenBank/DDBJ databases">
        <authorList>
            <person name="Corre E."/>
            <person name="Pelletier E."/>
            <person name="Niang G."/>
            <person name="Scheremetjew M."/>
            <person name="Finn R."/>
            <person name="Kale V."/>
            <person name="Holt S."/>
            <person name="Cochrane G."/>
            <person name="Meng A."/>
            <person name="Brown T."/>
            <person name="Cohen L."/>
        </authorList>
    </citation>
    <scope>NUCLEOTIDE SEQUENCE</scope>
    <source>
        <strain evidence="2">GSO104</strain>
    </source>
</reference>
<protein>
    <recommendedName>
        <fullName evidence="3">Selenoprotein S</fullName>
    </recommendedName>
</protein>
<evidence type="ECO:0000256" key="1">
    <source>
        <dbReference type="SAM" id="MobiDB-lite"/>
    </source>
</evidence>
<organism evidence="2">
    <name type="scientific">Ditylum brightwellii</name>
    <dbReference type="NCBI Taxonomy" id="49249"/>
    <lineage>
        <taxon>Eukaryota</taxon>
        <taxon>Sar</taxon>
        <taxon>Stramenopiles</taxon>
        <taxon>Ochrophyta</taxon>
        <taxon>Bacillariophyta</taxon>
        <taxon>Mediophyceae</taxon>
        <taxon>Lithodesmiophycidae</taxon>
        <taxon>Lithodesmiales</taxon>
        <taxon>Lithodesmiaceae</taxon>
        <taxon>Ditylum</taxon>
    </lineage>
</organism>
<feature type="compositionally biased region" description="Gly residues" evidence="1">
    <location>
        <begin position="116"/>
        <end position="135"/>
    </location>
</feature>
<gene>
    <name evidence="2" type="ORF">DBRI00130_LOCUS40278</name>
</gene>
<feature type="region of interest" description="Disordered" evidence="1">
    <location>
        <begin position="81"/>
        <end position="161"/>
    </location>
</feature>
<sequence length="161" mass="18220">MDTLNNITAGVFNTINDAFTYMRQHAWLIIFVTGGTYYAKVHYIDPLLEERKRQISYRDATNPRRVNTLEQDMKRVRALQQEQHKNITAQAVKVEKKKKSEEMEKKRVKQPMETKGGAGQRLGRGDGDSAGGSSGGYNPMNPWSTSTSGYRPARRNPNRGG</sequence>
<dbReference type="AlphaFoldDB" id="A0A6S9IT18"/>
<evidence type="ECO:0000313" key="2">
    <source>
        <dbReference type="EMBL" id="CAE4658786.1"/>
    </source>
</evidence>
<accession>A0A6S9IT18</accession>
<proteinExistence type="predicted"/>
<name>A0A6S9IT18_9STRA</name>